<accession>A0A2N9IAP9</accession>
<dbReference type="Gene3D" id="2.60.40.150">
    <property type="entry name" value="C2 domain"/>
    <property type="match status" value="1"/>
</dbReference>
<feature type="transmembrane region" description="Helical" evidence="2">
    <location>
        <begin position="239"/>
        <end position="258"/>
    </location>
</feature>
<dbReference type="InterPro" id="IPR000008">
    <property type="entry name" value="C2_dom"/>
</dbReference>
<sequence>MEYRTLELNIASAKDLKDVNLISKMDVYVVVSLTGDSHNHKQKAKTNVSRDGGTNPSWNFPMKFNIEEYAAQQNRLTLQFKLRCDRSLGDKDIGEVYVPIKELLNSRGDTKSMQFVAYQVRTPSGKSKGELNFSYKFSEKVSGATAAPKAHVDEPVMAYPATAPSMVGPSAPYSGGSYPPPPPGPGYGYPPPPPQPYQQPYGGYPPPPPPQGYGYPPGPGYGYPPQQPQVQQPQKKNKFGMGMGAGLLGGVLGGLLIGDLVSDGGGFDGGCDGGFDGGF</sequence>
<evidence type="ECO:0000259" key="3">
    <source>
        <dbReference type="PROSITE" id="PS50004"/>
    </source>
</evidence>
<dbReference type="PANTHER" id="PTHR32246">
    <property type="entry name" value="INGRESSION PROTEIN FIC1"/>
    <property type="match status" value="1"/>
</dbReference>
<feature type="region of interest" description="Disordered" evidence="1">
    <location>
        <begin position="174"/>
        <end position="238"/>
    </location>
</feature>
<name>A0A2N9IAP9_FAGSY</name>
<evidence type="ECO:0000256" key="2">
    <source>
        <dbReference type="SAM" id="Phobius"/>
    </source>
</evidence>
<dbReference type="EMBL" id="OIVN01005223">
    <property type="protein sequence ID" value="SPD21478.1"/>
    <property type="molecule type" value="Genomic_DNA"/>
</dbReference>
<organism evidence="4">
    <name type="scientific">Fagus sylvatica</name>
    <name type="common">Beechnut</name>
    <dbReference type="NCBI Taxonomy" id="28930"/>
    <lineage>
        <taxon>Eukaryota</taxon>
        <taxon>Viridiplantae</taxon>
        <taxon>Streptophyta</taxon>
        <taxon>Embryophyta</taxon>
        <taxon>Tracheophyta</taxon>
        <taxon>Spermatophyta</taxon>
        <taxon>Magnoliopsida</taxon>
        <taxon>eudicotyledons</taxon>
        <taxon>Gunneridae</taxon>
        <taxon>Pentapetalae</taxon>
        <taxon>rosids</taxon>
        <taxon>fabids</taxon>
        <taxon>Fagales</taxon>
        <taxon>Fagaceae</taxon>
        <taxon>Fagus</taxon>
    </lineage>
</organism>
<dbReference type="InterPro" id="IPR035892">
    <property type="entry name" value="C2_domain_sf"/>
</dbReference>
<gene>
    <name evidence="4" type="ORF">FSB_LOCUS49360</name>
</gene>
<dbReference type="SMART" id="SM00239">
    <property type="entry name" value="C2"/>
    <property type="match status" value="1"/>
</dbReference>
<evidence type="ECO:0000313" key="4">
    <source>
        <dbReference type="EMBL" id="SPD21478.1"/>
    </source>
</evidence>
<evidence type="ECO:0000256" key="1">
    <source>
        <dbReference type="SAM" id="MobiDB-lite"/>
    </source>
</evidence>
<feature type="compositionally biased region" description="Pro residues" evidence="1">
    <location>
        <begin position="178"/>
        <end position="219"/>
    </location>
</feature>
<keyword evidence="2" id="KW-1133">Transmembrane helix</keyword>
<dbReference type="SUPFAM" id="SSF49562">
    <property type="entry name" value="C2 domain (Calcium/lipid-binding domain, CaLB)"/>
    <property type="match status" value="1"/>
</dbReference>
<dbReference type="CDD" id="cd04051">
    <property type="entry name" value="C2_SRC2_like"/>
    <property type="match status" value="1"/>
</dbReference>
<protein>
    <recommendedName>
        <fullName evidence="3">C2 domain-containing protein</fullName>
    </recommendedName>
</protein>
<reference evidence="4" key="1">
    <citation type="submission" date="2018-02" db="EMBL/GenBank/DDBJ databases">
        <authorList>
            <person name="Cohen D.B."/>
            <person name="Kent A.D."/>
        </authorList>
    </citation>
    <scope>NUCLEOTIDE SEQUENCE</scope>
</reference>
<dbReference type="PANTHER" id="PTHR32246:SF173">
    <property type="entry name" value="C2 DOMAIN-CONTAINING PROTEIN"/>
    <property type="match status" value="1"/>
</dbReference>
<dbReference type="PROSITE" id="PS50004">
    <property type="entry name" value="C2"/>
    <property type="match status" value="1"/>
</dbReference>
<dbReference type="InterPro" id="IPR044750">
    <property type="entry name" value="C2_SRC2/BAP"/>
</dbReference>
<keyword evidence="2" id="KW-0472">Membrane</keyword>
<dbReference type="GO" id="GO:0006952">
    <property type="term" value="P:defense response"/>
    <property type="evidence" value="ECO:0007669"/>
    <property type="project" value="InterPro"/>
</dbReference>
<dbReference type="AlphaFoldDB" id="A0A2N9IAP9"/>
<proteinExistence type="predicted"/>
<keyword evidence="2" id="KW-0812">Transmembrane</keyword>
<feature type="domain" description="C2" evidence="3">
    <location>
        <begin position="1"/>
        <end position="113"/>
    </location>
</feature>
<dbReference type="Pfam" id="PF00168">
    <property type="entry name" value="C2"/>
    <property type="match status" value="1"/>
</dbReference>